<dbReference type="EMBL" id="CP000284">
    <property type="protein sequence ID" value="ABE50968.1"/>
    <property type="molecule type" value="Genomic_DNA"/>
</dbReference>
<sequence length="72" mass="8658">MRPEDWAQEMELREREAGIAEKQLQALRSGPGYSHCKDCGEEIEKERRAIKGVKRCIFCQERYERDFNRCHR</sequence>
<evidence type="ECO:0000256" key="3">
    <source>
        <dbReference type="ARBA" id="ARBA00022833"/>
    </source>
</evidence>
<feature type="domain" description="Zinc finger DksA/TraR C4-type" evidence="5">
    <location>
        <begin position="33"/>
        <end position="65"/>
    </location>
</feature>
<keyword evidence="2" id="KW-0863">Zinc-finger</keyword>
<dbReference type="STRING" id="265072.Mfla_2705"/>
<evidence type="ECO:0000256" key="4">
    <source>
        <dbReference type="PROSITE-ProRule" id="PRU00510"/>
    </source>
</evidence>
<organism evidence="6 7">
    <name type="scientific">Methylobacillus flagellatus (strain ATCC 51484 / DSM 6875 / VKM B-1610 / KT)</name>
    <dbReference type="NCBI Taxonomy" id="265072"/>
    <lineage>
        <taxon>Bacteria</taxon>
        <taxon>Pseudomonadati</taxon>
        <taxon>Pseudomonadota</taxon>
        <taxon>Betaproteobacteria</taxon>
        <taxon>Nitrosomonadales</taxon>
        <taxon>Methylophilaceae</taxon>
        <taxon>Methylobacillus</taxon>
    </lineage>
</organism>
<name>Q1GXR9_METFK</name>
<dbReference type="Pfam" id="PF01258">
    <property type="entry name" value="zf-dskA_traR"/>
    <property type="match status" value="1"/>
</dbReference>
<evidence type="ECO:0000256" key="2">
    <source>
        <dbReference type="ARBA" id="ARBA00022771"/>
    </source>
</evidence>
<keyword evidence="3" id="KW-0862">Zinc</keyword>
<evidence type="ECO:0000313" key="6">
    <source>
        <dbReference type="EMBL" id="ABE50968.1"/>
    </source>
</evidence>
<dbReference type="AlphaFoldDB" id="Q1GXR9"/>
<comment type="caution">
    <text evidence="4">Lacks conserved residue(s) required for the propagation of feature annotation.</text>
</comment>
<dbReference type="InterPro" id="IPR000962">
    <property type="entry name" value="Znf_DskA_TraR"/>
</dbReference>
<keyword evidence="7" id="KW-1185">Reference proteome</keyword>
<evidence type="ECO:0000256" key="1">
    <source>
        <dbReference type="ARBA" id="ARBA00022723"/>
    </source>
</evidence>
<dbReference type="Proteomes" id="UP000002440">
    <property type="component" value="Chromosome"/>
</dbReference>
<dbReference type="PROSITE" id="PS51128">
    <property type="entry name" value="ZF_DKSA_2"/>
    <property type="match status" value="1"/>
</dbReference>
<accession>Q1GXR9</accession>
<dbReference type="RefSeq" id="WP_011480921.1">
    <property type="nucleotide sequence ID" value="NC_007947.1"/>
</dbReference>
<proteinExistence type="predicted"/>
<protein>
    <submittedName>
        <fullName evidence="6">Transcriptional regulator, TraR/DksA family</fullName>
    </submittedName>
</protein>
<dbReference type="HOGENOM" id="CLU_158637_1_0_4"/>
<reference evidence="6 7" key="1">
    <citation type="submission" date="2006-03" db="EMBL/GenBank/DDBJ databases">
        <title>Complete sequence of Methylobacillus flagellatus KT.</title>
        <authorList>
            <consortium name="US DOE Joint Genome Institute"/>
            <person name="Copeland A."/>
            <person name="Lucas S."/>
            <person name="Lapidus A."/>
            <person name="Barry K."/>
            <person name="Detter J.C."/>
            <person name="Glavina del Rio T."/>
            <person name="Hammon N."/>
            <person name="Israni S."/>
            <person name="Dalin E."/>
            <person name="Tice H."/>
            <person name="Pitluck S."/>
            <person name="Brettin T."/>
            <person name="Bruce D."/>
            <person name="Han C."/>
            <person name="Tapia R."/>
            <person name="Saunders E."/>
            <person name="Gilna P."/>
            <person name="Schmutz J."/>
            <person name="Larimer F."/>
            <person name="Land M."/>
            <person name="Kyrpides N."/>
            <person name="Anderson I."/>
            <person name="Richardson P."/>
        </authorList>
    </citation>
    <scope>NUCLEOTIDE SEQUENCE [LARGE SCALE GENOMIC DNA]</scope>
    <source>
        <strain evidence="7">KT / ATCC 51484 / DSM 6875</strain>
    </source>
</reference>
<gene>
    <name evidence="6" type="ordered locus">Mfla_2705</name>
</gene>
<keyword evidence="1" id="KW-0479">Metal-binding</keyword>
<dbReference type="OrthoDB" id="9811543at2"/>
<dbReference type="GO" id="GO:0008270">
    <property type="term" value="F:zinc ion binding"/>
    <property type="evidence" value="ECO:0007669"/>
    <property type="project" value="UniProtKB-KW"/>
</dbReference>
<evidence type="ECO:0000259" key="5">
    <source>
        <dbReference type="Pfam" id="PF01258"/>
    </source>
</evidence>
<dbReference type="KEGG" id="mfa:Mfla_2705"/>
<evidence type="ECO:0000313" key="7">
    <source>
        <dbReference type="Proteomes" id="UP000002440"/>
    </source>
</evidence>